<dbReference type="Proteomes" id="UP000039324">
    <property type="component" value="Unassembled WGS sequence"/>
</dbReference>
<keyword evidence="2" id="KW-0496">Mitochondrion</keyword>
<evidence type="ECO:0000313" key="1">
    <source>
        <dbReference type="EMBL" id="CEP01583.1"/>
    </source>
</evidence>
<reference evidence="2 4" key="2">
    <citation type="submission" date="2018-03" db="EMBL/GenBank/DDBJ databases">
        <authorList>
            <person name="Fogelqvist J."/>
        </authorList>
    </citation>
    <scope>NUCLEOTIDE SEQUENCE [LARGE SCALE GENOMIC DNA]</scope>
</reference>
<proteinExistence type="predicted"/>
<accession>A0A0G4J1R5</accession>
<dbReference type="EMBL" id="CDSF01000113">
    <property type="protein sequence ID" value="CEP01583.1"/>
    <property type="molecule type" value="Genomic_DNA"/>
</dbReference>
<dbReference type="Proteomes" id="UP000290189">
    <property type="component" value="Unassembled WGS sequence"/>
</dbReference>
<keyword evidence="3" id="KW-1185">Reference proteome</keyword>
<geneLocation type="mitochondrion" evidence="2"/>
<dbReference type="EMBL" id="OVEO01000019">
    <property type="protein sequence ID" value="SPR01756.1"/>
    <property type="molecule type" value="Genomic_DNA"/>
</dbReference>
<reference evidence="1 3" key="1">
    <citation type="submission" date="2015-02" db="EMBL/GenBank/DDBJ databases">
        <authorList>
            <person name="Chooi Y.-H."/>
        </authorList>
    </citation>
    <scope>NUCLEOTIDE SEQUENCE [LARGE SCALE GENOMIC DNA]</scope>
    <source>
        <strain evidence="1">E3</strain>
    </source>
</reference>
<evidence type="ECO:0000313" key="2">
    <source>
        <dbReference type="EMBL" id="SPR01756.1"/>
    </source>
</evidence>
<name>A0A0G4J1R5_PLABS</name>
<dbReference type="AlphaFoldDB" id="A0A0G4J1R5"/>
<sequence length="692" mass="77781">MCVGSSVASSSHALHTSYGVIDALAQRDHLMQSLSVGGYVLCRDGTLAFDSLTAQTESPRHYRSSSRALMKQSTDGYAAAASRILAAANSYPVPYDERDEITAALLELLPEHRRDLVRVVLSGLAFLMIHSAILLPGRNRDFKDDLLKVKVAHGMNLCRYRGRNPGVAIPEKDRFDVLVSAAVAVDDFRTANQLIALGSGTLCVMEISEYWNPDKNGASTFAKQIMTFHPDYEDLDDIYMTIWYKFESYRQHFGMADDKNPMLLEPCLNALRRRYGAQFDECDWKRRVLIRAIGVDNPWFPNEMPLTMFDDGAVILSGSGVAALTNVDVCRVRDPVSALDHLARHATDANVQEALRHVNEHGYTVFHKDCMTGDIVHWILLRASNLDWVWAALNRLESGASCIEHWLRQRNPCDDKPVTSILTNLAAANGTMSAYEVAVMACAGSPRGIVALLTWPASMALTIDHLARRRVLHMKPHHADLIKSKIGDQPLGPMLNSIRALEGDSALQAFLLERYDGLSPIHWAVMMDQTAVEIVMEQAQRLGILTEVVVRRDVPARWTILHTAAINVIHWLYYSAAAMSAGLLTDRLLYRQRLSGQLEMLFQIVLSLPARLASVDDFCRLVSTRDFRSRDTFVDILQRARFGHDFYFARDPFPSILYDSVVNRHVNDMTAFIRQHCRSFNPSSLLELLNRR</sequence>
<organism evidence="1 3">
    <name type="scientific">Plasmodiophora brassicae</name>
    <name type="common">Clubroot disease agent</name>
    <dbReference type="NCBI Taxonomy" id="37360"/>
    <lineage>
        <taxon>Eukaryota</taxon>
        <taxon>Sar</taxon>
        <taxon>Rhizaria</taxon>
        <taxon>Endomyxa</taxon>
        <taxon>Phytomyxea</taxon>
        <taxon>Plasmodiophorida</taxon>
        <taxon>Plasmodiophoridae</taxon>
        <taxon>Plasmodiophora</taxon>
    </lineage>
</organism>
<evidence type="ECO:0000313" key="4">
    <source>
        <dbReference type="Proteomes" id="UP000290189"/>
    </source>
</evidence>
<protein>
    <submittedName>
        <fullName evidence="1">Uncharacterized protein</fullName>
    </submittedName>
</protein>
<gene>
    <name evidence="1" type="ORF">PBRA_008525</name>
    <name evidence="2" type="ORF">PLBR_LOCUS8971</name>
</gene>
<evidence type="ECO:0000313" key="3">
    <source>
        <dbReference type="Proteomes" id="UP000039324"/>
    </source>
</evidence>